<evidence type="ECO:0000313" key="2">
    <source>
        <dbReference type="WBParaSite" id="JU765_v2.g9559.t1"/>
    </source>
</evidence>
<dbReference type="Proteomes" id="UP000887576">
    <property type="component" value="Unplaced"/>
</dbReference>
<name>A0AC34RRK7_9BILA</name>
<protein>
    <submittedName>
        <fullName evidence="2">Uncharacterized protein</fullName>
    </submittedName>
</protein>
<accession>A0AC34RRK7</accession>
<sequence>MPYLFGRECEAGWGYNARDGSFIEDVDVQNVKEDFTISKASYGCTTTPFGSDDAMPVFTDLMN</sequence>
<reference evidence="2" key="1">
    <citation type="submission" date="2022-11" db="UniProtKB">
        <authorList>
            <consortium name="WormBaseParasite"/>
        </authorList>
    </citation>
    <scope>IDENTIFICATION</scope>
</reference>
<dbReference type="WBParaSite" id="JU765_v2.g9559.t1">
    <property type="protein sequence ID" value="JU765_v2.g9559.t1"/>
    <property type="gene ID" value="JU765_v2.g9559"/>
</dbReference>
<evidence type="ECO:0000313" key="1">
    <source>
        <dbReference type="Proteomes" id="UP000887576"/>
    </source>
</evidence>
<proteinExistence type="predicted"/>
<organism evidence="1 2">
    <name type="scientific">Panagrolaimus sp. JU765</name>
    <dbReference type="NCBI Taxonomy" id="591449"/>
    <lineage>
        <taxon>Eukaryota</taxon>
        <taxon>Metazoa</taxon>
        <taxon>Ecdysozoa</taxon>
        <taxon>Nematoda</taxon>
        <taxon>Chromadorea</taxon>
        <taxon>Rhabditida</taxon>
        <taxon>Tylenchina</taxon>
        <taxon>Panagrolaimomorpha</taxon>
        <taxon>Panagrolaimoidea</taxon>
        <taxon>Panagrolaimidae</taxon>
        <taxon>Panagrolaimus</taxon>
    </lineage>
</organism>